<evidence type="ECO:0000256" key="1">
    <source>
        <dbReference type="ARBA" id="ARBA00022741"/>
    </source>
</evidence>
<dbReference type="InterPro" id="IPR022812">
    <property type="entry name" value="Dynamin"/>
</dbReference>
<dbReference type="GO" id="GO:0016020">
    <property type="term" value="C:membrane"/>
    <property type="evidence" value="ECO:0007669"/>
    <property type="project" value="TreeGrafter"/>
</dbReference>
<dbReference type="GO" id="GO:0006897">
    <property type="term" value="P:endocytosis"/>
    <property type="evidence" value="ECO:0007669"/>
    <property type="project" value="TreeGrafter"/>
</dbReference>
<keyword evidence="2" id="KW-0342">GTP-binding</keyword>
<dbReference type="PANTHER" id="PTHR11566">
    <property type="entry name" value="DYNAMIN"/>
    <property type="match status" value="1"/>
</dbReference>
<dbReference type="InterPro" id="IPR001401">
    <property type="entry name" value="Dynamin_GTPase"/>
</dbReference>
<dbReference type="Pfam" id="PF01031">
    <property type="entry name" value="Dynamin_M"/>
    <property type="match status" value="1"/>
</dbReference>
<dbReference type="HOGENOM" id="CLU_008964_7_2_1"/>
<dbReference type="AlphaFoldDB" id="A0A093UXX9"/>
<feature type="domain" description="Dynamin-type G" evidence="4">
    <location>
        <begin position="32"/>
        <end position="322"/>
    </location>
</feature>
<dbReference type="GO" id="GO:0005739">
    <property type="term" value="C:mitochondrion"/>
    <property type="evidence" value="ECO:0007669"/>
    <property type="project" value="TreeGrafter"/>
</dbReference>
<protein>
    <submittedName>
        <fullName evidence="5">Interferon-induced GTP-binding protein Mx1</fullName>
    </submittedName>
</protein>
<name>A0A093UXX9_TALMA</name>
<evidence type="ECO:0000256" key="2">
    <source>
        <dbReference type="ARBA" id="ARBA00023134"/>
    </source>
</evidence>
<dbReference type="GO" id="GO:0016559">
    <property type="term" value="P:peroxisome fission"/>
    <property type="evidence" value="ECO:0007669"/>
    <property type="project" value="TreeGrafter"/>
</dbReference>
<keyword evidence="1" id="KW-0547">Nucleotide-binding</keyword>
<dbReference type="GO" id="GO:0005525">
    <property type="term" value="F:GTP binding"/>
    <property type="evidence" value="ECO:0007669"/>
    <property type="project" value="InterPro"/>
</dbReference>
<dbReference type="GO" id="GO:0008017">
    <property type="term" value="F:microtubule binding"/>
    <property type="evidence" value="ECO:0007669"/>
    <property type="project" value="TreeGrafter"/>
</dbReference>
<gene>
    <name evidence="5" type="ORF">GQ26_0430500</name>
</gene>
<organism evidence="5">
    <name type="scientific">Talaromyces marneffei PM1</name>
    <dbReference type="NCBI Taxonomy" id="1077442"/>
    <lineage>
        <taxon>Eukaryota</taxon>
        <taxon>Fungi</taxon>
        <taxon>Dikarya</taxon>
        <taxon>Ascomycota</taxon>
        <taxon>Pezizomycotina</taxon>
        <taxon>Eurotiomycetes</taxon>
        <taxon>Eurotiomycetidae</taxon>
        <taxon>Eurotiales</taxon>
        <taxon>Trichocomaceae</taxon>
        <taxon>Talaromyces</taxon>
        <taxon>Talaromyces sect. Talaromyces</taxon>
    </lineage>
</organism>
<dbReference type="GO" id="GO:0048312">
    <property type="term" value="P:intracellular distribution of mitochondria"/>
    <property type="evidence" value="ECO:0007669"/>
    <property type="project" value="TreeGrafter"/>
</dbReference>
<evidence type="ECO:0000259" key="3">
    <source>
        <dbReference type="PROSITE" id="PS51388"/>
    </source>
</evidence>
<dbReference type="PANTHER" id="PTHR11566:SF215">
    <property type="entry name" value="DYNAMIN GTPASE"/>
    <property type="match status" value="1"/>
</dbReference>
<reference key="1">
    <citation type="journal article" date="2014" name="PLoS Genet.">
        <title>Signature Gene Expression Reveals Novel Clues to the Molecular Mechanisms of Dimorphic Transition in Penicillium marneffei.</title>
        <authorList>
            <person name="Yang E."/>
            <person name="Wang G."/>
            <person name="Cai J."/>
            <person name="Woo P.C."/>
            <person name="Lau S.K."/>
            <person name="Yuen K.-Y."/>
            <person name="Chow W.-N."/>
            <person name="Lin X."/>
        </authorList>
    </citation>
    <scope>NUCLEOTIDE SEQUENCE [LARGE SCALE GENOMIC DNA]</scope>
    <source>
        <strain>PM1</strain>
    </source>
</reference>
<dbReference type="Pfam" id="PF00350">
    <property type="entry name" value="Dynamin_N"/>
    <property type="match status" value="1"/>
</dbReference>
<dbReference type="CDD" id="cd08771">
    <property type="entry name" value="DLP_1"/>
    <property type="match status" value="1"/>
</dbReference>
<dbReference type="SMART" id="SM00053">
    <property type="entry name" value="DYNc"/>
    <property type="match status" value="1"/>
</dbReference>
<dbReference type="PROSITE" id="PS51718">
    <property type="entry name" value="G_DYNAMIN_2"/>
    <property type="match status" value="1"/>
</dbReference>
<reference evidence="5" key="2">
    <citation type="journal article" date="2014" name="PLoS Genet.">
        <title>Signature gene expression reveals novel clues to the molecular mechanisms of dimorphic transition in Penicillium marneffei.</title>
        <authorList>
            <person name="Yang E."/>
            <person name="Wang G."/>
            <person name="Cai J."/>
            <person name="Woo P.C."/>
            <person name="Lau S.K."/>
            <person name="Yuen K.-Y."/>
            <person name="Chow W.-N."/>
            <person name="Lin X."/>
        </authorList>
    </citation>
    <scope>NUCLEOTIDE SEQUENCE</scope>
    <source>
        <strain evidence="5">PM1</strain>
    </source>
</reference>
<dbReference type="PRINTS" id="PR00195">
    <property type="entry name" value="DYNAMIN"/>
</dbReference>
<feature type="domain" description="GED" evidence="3">
    <location>
        <begin position="630"/>
        <end position="717"/>
    </location>
</feature>
<dbReference type="GO" id="GO:0000266">
    <property type="term" value="P:mitochondrial fission"/>
    <property type="evidence" value="ECO:0007669"/>
    <property type="project" value="TreeGrafter"/>
</dbReference>
<dbReference type="PROSITE" id="PS51388">
    <property type="entry name" value="GED"/>
    <property type="match status" value="1"/>
</dbReference>
<dbReference type="InterPro" id="IPR000375">
    <property type="entry name" value="Dynamin_stalk"/>
</dbReference>
<sequence>MTVHTSGHHDSLADPALLDKIDKLFACNVGEYINLPQLVVVGDQSSGKSSVLEGLTKLAFPRDSGLCTRFATQIVFRRTEAGERTITATIIPGSDATNPSQLREWKASNLQSLDVAAFSTMMTDVHGLMGLSTSKEDGLPTFSKNVLRLEICGPDEDHLSVIDVPGIFRLTTPGVTTNEDKNMVREMVLEYMRNPRSIMLTVVPANVDIATQEIIDMAREVDPEGKRTLGVLTKPDLIDKGAESKVVDLVEDREMRLKLGWIIVRNLGQKELQEEITDRDAAEEKFRLTAPWNALSKDRFGIKALKTRLQETVTANAREAFPHVRGEISKKLRDCQNELQSLGAERETPEQQLGYLLGIVNSFQDITRQALTTNYSSNDVFDSHTELRFATVIVNRNDVYSKDMAIWGHKYQFARDPEEDDSSSDPELKPEDRLWADLESASLEVRKIRDMADLEDLVHNMELNDVVTSKDSIKRWIERQYWDSRGFEIGTFSFTLLSTTMKQQSEHWTSITHGYISDVVTMTHQFILKALEMACPDDRVRCNLMSILMDKLLGRYKNAIDKVKFLLFVERSGTPMTLNHYLNSNLEKCREKRFTSSVAKKAFDDCSHGKVVRLKDITNQRHMSNEAHTVQHIHDILQSYYKVARKRFVDNVCMQATDYHLVTGPETPMGLFSPSFVGRLSKEQLEDIAGEEAALKRKRHQLSKKIRDLQEAKRILF</sequence>
<accession>A0A093UXX9</accession>
<proteinExistence type="predicted"/>
<dbReference type="SUPFAM" id="SSF52540">
    <property type="entry name" value="P-loop containing nucleoside triphosphate hydrolases"/>
    <property type="match status" value="1"/>
</dbReference>
<dbReference type="InterPro" id="IPR045063">
    <property type="entry name" value="Dynamin_N"/>
</dbReference>
<dbReference type="InterPro" id="IPR003130">
    <property type="entry name" value="GED"/>
</dbReference>
<dbReference type="Gene3D" id="3.40.50.300">
    <property type="entry name" value="P-loop containing nucleotide triphosphate hydrolases"/>
    <property type="match status" value="1"/>
</dbReference>
<dbReference type="InterPro" id="IPR027417">
    <property type="entry name" value="P-loop_NTPase"/>
</dbReference>
<evidence type="ECO:0000313" key="5">
    <source>
        <dbReference type="EMBL" id="KFX42564.1"/>
    </source>
</evidence>
<dbReference type="InterPro" id="IPR020850">
    <property type="entry name" value="GED_dom"/>
</dbReference>
<dbReference type="InterPro" id="IPR030381">
    <property type="entry name" value="G_DYNAMIN_dom"/>
</dbReference>
<evidence type="ECO:0000259" key="4">
    <source>
        <dbReference type="PROSITE" id="PS51718"/>
    </source>
</evidence>
<dbReference type="Pfam" id="PF02212">
    <property type="entry name" value="GED"/>
    <property type="match status" value="1"/>
</dbReference>
<dbReference type="GO" id="GO:0005874">
    <property type="term" value="C:microtubule"/>
    <property type="evidence" value="ECO:0007669"/>
    <property type="project" value="TreeGrafter"/>
</dbReference>
<dbReference type="EMBL" id="JPOX01000043">
    <property type="protein sequence ID" value="KFX42564.1"/>
    <property type="molecule type" value="Genomic_DNA"/>
</dbReference>
<dbReference type="GO" id="GO:0003924">
    <property type="term" value="F:GTPase activity"/>
    <property type="evidence" value="ECO:0007669"/>
    <property type="project" value="InterPro"/>
</dbReference>
<comment type="caution">
    <text evidence="5">The sequence shown here is derived from an EMBL/GenBank/DDBJ whole genome shotgun (WGS) entry which is preliminary data.</text>
</comment>
<dbReference type="FunFam" id="3.40.50.300:FF:001425">
    <property type="entry name" value="Dynamin GTPase, putative"/>
    <property type="match status" value="1"/>
</dbReference>